<reference evidence="2 3" key="1">
    <citation type="submission" date="2019-07" db="EMBL/GenBank/DDBJ databases">
        <title>Whole genome shotgun sequence of Skermanella aerolata NBRC 106429.</title>
        <authorList>
            <person name="Hosoyama A."/>
            <person name="Uohara A."/>
            <person name="Ohji S."/>
            <person name="Ichikawa N."/>
        </authorList>
    </citation>
    <scope>NUCLEOTIDE SEQUENCE [LARGE SCALE GENOMIC DNA]</scope>
    <source>
        <strain evidence="2 3">NBRC 106429</strain>
    </source>
</reference>
<evidence type="ECO:0000313" key="2">
    <source>
        <dbReference type="EMBL" id="GEO42901.1"/>
    </source>
</evidence>
<feature type="transmembrane region" description="Helical" evidence="1">
    <location>
        <begin position="68"/>
        <end position="86"/>
    </location>
</feature>
<comment type="caution">
    <text evidence="2">The sequence shown here is derived from an EMBL/GenBank/DDBJ whole genome shotgun (WGS) entry which is preliminary data.</text>
</comment>
<proteinExistence type="predicted"/>
<sequence length="129" mass="13482">MTSSMTVSRKVVRFGDFVEAPPELQRRAGKAWPETSRLPAILHREGAGFLERSGFAPMAAVLIRHPSLALCLAIPLLGCLILGFAAGGLPGLVVGLYLAGLAALLGRDSFAELARNCGNRDSSASVAPP</sequence>
<keyword evidence="1" id="KW-0472">Membrane</keyword>
<evidence type="ECO:0000313" key="3">
    <source>
        <dbReference type="Proteomes" id="UP000321523"/>
    </source>
</evidence>
<accession>A0A512E2F6</accession>
<protein>
    <submittedName>
        <fullName evidence="2">Uncharacterized protein</fullName>
    </submittedName>
</protein>
<name>A0A512E2F6_9PROT</name>
<dbReference type="Proteomes" id="UP000321523">
    <property type="component" value="Unassembled WGS sequence"/>
</dbReference>
<dbReference type="EMBL" id="BJYZ01000053">
    <property type="protein sequence ID" value="GEO42901.1"/>
    <property type="molecule type" value="Genomic_DNA"/>
</dbReference>
<dbReference type="AlphaFoldDB" id="A0A512E2F6"/>
<gene>
    <name evidence="2" type="ORF">SAE02_70490</name>
</gene>
<organism evidence="2 3">
    <name type="scientific">Skermanella aerolata</name>
    <dbReference type="NCBI Taxonomy" id="393310"/>
    <lineage>
        <taxon>Bacteria</taxon>
        <taxon>Pseudomonadati</taxon>
        <taxon>Pseudomonadota</taxon>
        <taxon>Alphaproteobacteria</taxon>
        <taxon>Rhodospirillales</taxon>
        <taxon>Azospirillaceae</taxon>
        <taxon>Skermanella</taxon>
    </lineage>
</organism>
<evidence type="ECO:0000256" key="1">
    <source>
        <dbReference type="SAM" id="Phobius"/>
    </source>
</evidence>
<keyword evidence="3" id="KW-1185">Reference proteome</keyword>
<dbReference type="RefSeq" id="WP_044435656.1">
    <property type="nucleotide sequence ID" value="NZ_BJYZ01000053.1"/>
</dbReference>
<keyword evidence="1" id="KW-1133">Transmembrane helix</keyword>
<keyword evidence="1" id="KW-0812">Transmembrane</keyword>